<dbReference type="AlphaFoldDB" id="A0A0C3FBD7"/>
<dbReference type="CDD" id="cd08276">
    <property type="entry name" value="MDR7"/>
    <property type="match status" value="1"/>
</dbReference>
<keyword evidence="3" id="KW-1185">Reference proteome</keyword>
<dbReference type="InParanoid" id="A0A0C3FBD7"/>
<dbReference type="Gene3D" id="3.40.50.720">
    <property type="entry name" value="NAD(P)-binding Rossmann-like Domain"/>
    <property type="match status" value="1"/>
</dbReference>
<dbReference type="PANTHER" id="PTHR45033">
    <property type="match status" value="1"/>
</dbReference>
<dbReference type="HOGENOM" id="CLU_026673_3_4_1"/>
<dbReference type="InterPro" id="IPR036291">
    <property type="entry name" value="NAD(P)-bd_dom_sf"/>
</dbReference>
<dbReference type="InterPro" id="IPR052711">
    <property type="entry name" value="Zinc_ADH-like"/>
</dbReference>
<dbReference type="GO" id="GO:0016491">
    <property type="term" value="F:oxidoreductase activity"/>
    <property type="evidence" value="ECO:0007669"/>
    <property type="project" value="InterPro"/>
</dbReference>
<dbReference type="InterPro" id="IPR020843">
    <property type="entry name" value="ER"/>
</dbReference>
<dbReference type="InterPro" id="IPR013149">
    <property type="entry name" value="ADH-like_C"/>
</dbReference>
<reference evidence="3" key="2">
    <citation type="submission" date="2015-01" db="EMBL/GenBank/DDBJ databases">
        <title>Evolutionary Origins and Diversification of the Mycorrhizal Mutualists.</title>
        <authorList>
            <consortium name="DOE Joint Genome Institute"/>
            <consortium name="Mycorrhizal Genomics Consortium"/>
            <person name="Kohler A."/>
            <person name="Kuo A."/>
            <person name="Nagy L.G."/>
            <person name="Floudas D."/>
            <person name="Copeland A."/>
            <person name="Barry K.W."/>
            <person name="Cichocki N."/>
            <person name="Veneault-Fourrey C."/>
            <person name="LaButti K."/>
            <person name="Lindquist E.A."/>
            <person name="Lipzen A."/>
            <person name="Lundell T."/>
            <person name="Morin E."/>
            <person name="Murat C."/>
            <person name="Riley R."/>
            <person name="Ohm R."/>
            <person name="Sun H."/>
            <person name="Tunlid A."/>
            <person name="Henrissat B."/>
            <person name="Grigoriev I.V."/>
            <person name="Hibbett D.S."/>
            <person name="Martin F."/>
        </authorList>
    </citation>
    <scope>NUCLEOTIDE SEQUENCE [LARGE SCALE GENOMIC DNA]</scope>
    <source>
        <strain evidence="3">F 1598</strain>
    </source>
</reference>
<feature type="domain" description="Enoyl reductase (ER)" evidence="1">
    <location>
        <begin position="17"/>
        <end position="341"/>
    </location>
</feature>
<dbReference type="SUPFAM" id="SSF50129">
    <property type="entry name" value="GroES-like"/>
    <property type="match status" value="1"/>
</dbReference>
<dbReference type="SUPFAM" id="SSF51735">
    <property type="entry name" value="NAD(P)-binding Rossmann-fold domains"/>
    <property type="match status" value="1"/>
</dbReference>
<name>A0A0C3FBD7_PILCF</name>
<proteinExistence type="predicted"/>
<dbReference type="InterPro" id="IPR013154">
    <property type="entry name" value="ADH-like_N"/>
</dbReference>
<evidence type="ECO:0000313" key="2">
    <source>
        <dbReference type="EMBL" id="KIM82010.1"/>
    </source>
</evidence>
<organism evidence="2 3">
    <name type="scientific">Piloderma croceum (strain F 1598)</name>
    <dbReference type="NCBI Taxonomy" id="765440"/>
    <lineage>
        <taxon>Eukaryota</taxon>
        <taxon>Fungi</taxon>
        <taxon>Dikarya</taxon>
        <taxon>Basidiomycota</taxon>
        <taxon>Agaricomycotina</taxon>
        <taxon>Agaricomycetes</taxon>
        <taxon>Agaricomycetidae</taxon>
        <taxon>Atheliales</taxon>
        <taxon>Atheliaceae</taxon>
        <taxon>Piloderma</taxon>
    </lineage>
</organism>
<gene>
    <name evidence="2" type="ORF">PILCRDRAFT_8250</name>
</gene>
<dbReference type="Pfam" id="PF00107">
    <property type="entry name" value="ADH_zinc_N"/>
    <property type="match status" value="1"/>
</dbReference>
<dbReference type="Pfam" id="PF08240">
    <property type="entry name" value="ADH_N"/>
    <property type="match status" value="1"/>
</dbReference>
<dbReference type="STRING" id="765440.A0A0C3FBD7"/>
<dbReference type="SMART" id="SM00829">
    <property type="entry name" value="PKS_ER"/>
    <property type="match status" value="1"/>
</dbReference>
<dbReference type="Gene3D" id="3.90.180.10">
    <property type="entry name" value="Medium-chain alcohol dehydrogenases, catalytic domain"/>
    <property type="match status" value="1"/>
</dbReference>
<sequence>MPFHKTAHEYRLPKSGGGIHSLLLSEVAVDQPKPSEVLLKIHAVSLQYRDVAIATGTFPLPVKDNLVPGSDCAGEIVSVGEDVEDWKQGDKVCVHVSPALIHGQPTPKAHDAFGGALDGVLVEYRTFPAQVLVRFPDHLSYEEASTLPCAALTAYNALMGPKPLKGGDTVLVLGTGGVSTFALQFAVASGATVILTSSSDDKLQIAKRLGAQHVINYQKNSDWHKEVLNVTKGLGADHIIEVGGPGTLPKSFQAVKYGGWIHSIGAVATSDERVHAGFAVIHRSSVLRGIIAGSMMQFNDMNRLLSAKKIHPQVDRVFSFHETKDAFEYFASQKHVGKVVIKVSID</sequence>
<dbReference type="InterPro" id="IPR011032">
    <property type="entry name" value="GroES-like_sf"/>
</dbReference>
<protein>
    <recommendedName>
        <fullName evidence="1">Enoyl reductase (ER) domain-containing protein</fullName>
    </recommendedName>
</protein>
<evidence type="ECO:0000313" key="3">
    <source>
        <dbReference type="Proteomes" id="UP000054166"/>
    </source>
</evidence>
<dbReference type="OrthoDB" id="9930022at2759"/>
<reference evidence="2 3" key="1">
    <citation type="submission" date="2014-04" db="EMBL/GenBank/DDBJ databases">
        <authorList>
            <consortium name="DOE Joint Genome Institute"/>
            <person name="Kuo A."/>
            <person name="Tarkka M."/>
            <person name="Buscot F."/>
            <person name="Kohler A."/>
            <person name="Nagy L.G."/>
            <person name="Floudas D."/>
            <person name="Copeland A."/>
            <person name="Barry K.W."/>
            <person name="Cichocki N."/>
            <person name="Veneault-Fourrey C."/>
            <person name="LaButti K."/>
            <person name="Lindquist E.A."/>
            <person name="Lipzen A."/>
            <person name="Lundell T."/>
            <person name="Morin E."/>
            <person name="Murat C."/>
            <person name="Sun H."/>
            <person name="Tunlid A."/>
            <person name="Henrissat B."/>
            <person name="Grigoriev I.V."/>
            <person name="Hibbett D.S."/>
            <person name="Martin F."/>
            <person name="Nordberg H.P."/>
            <person name="Cantor M.N."/>
            <person name="Hua S.X."/>
        </authorList>
    </citation>
    <scope>NUCLEOTIDE SEQUENCE [LARGE SCALE GENOMIC DNA]</scope>
    <source>
        <strain evidence="2 3">F 1598</strain>
    </source>
</reference>
<dbReference type="Proteomes" id="UP000054166">
    <property type="component" value="Unassembled WGS sequence"/>
</dbReference>
<dbReference type="EMBL" id="KN832996">
    <property type="protein sequence ID" value="KIM82010.1"/>
    <property type="molecule type" value="Genomic_DNA"/>
</dbReference>
<evidence type="ECO:0000259" key="1">
    <source>
        <dbReference type="SMART" id="SM00829"/>
    </source>
</evidence>
<accession>A0A0C3FBD7</accession>
<dbReference type="PANTHER" id="PTHR45033:SF2">
    <property type="entry name" value="ZINC-TYPE ALCOHOL DEHYDROGENASE-LIKE PROTEIN C1773.06C"/>
    <property type="match status" value="1"/>
</dbReference>